<dbReference type="HOGENOM" id="CLU_006586_13_0_1"/>
<keyword evidence="2 3" id="KW-0732">Signal</keyword>
<dbReference type="PROSITE" id="PS00941">
    <property type="entry name" value="CARBOXYLESTERASE_B_2"/>
    <property type="match status" value="1"/>
</dbReference>
<evidence type="ECO:0000313" key="5">
    <source>
        <dbReference type="EMBL" id="EDV20444.1"/>
    </source>
</evidence>
<dbReference type="EMBL" id="DS985260">
    <property type="protein sequence ID" value="EDV20444.1"/>
    <property type="molecule type" value="Genomic_DNA"/>
</dbReference>
<comment type="similarity">
    <text evidence="1">Belongs to the type-B carboxylesterase/lipase family.</text>
</comment>
<dbReference type="InterPro" id="IPR029058">
    <property type="entry name" value="AB_hydrolase_fold"/>
</dbReference>
<evidence type="ECO:0000256" key="1">
    <source>
        <dbReference type="ARBA" id="ARBA00005964"/>
    </source>
</evidence>
<sequence>MKLTSFFILFSIVINSLITQSFSSVIVTTNYGDVIGRSGIINGKQVSFFLGLPYAIPPLGKYRFQAPQPIPQSSGRIRRYDARLYKPSCIQPTPIPWTNPTTAQANIHEDCLYLNVFTPSLNKTDKLPVFVWIDGTSSTEGSGSRWMATTLASQANVVVVTFNYRLGVFGFLTTAELKSHGRQIPANIALLDQQVALRWVQDNIDHFGGNPRAVTVGGDGLGATAAQLHTLIPSSYNYIHNLILQSGNVRMVHTIESNIHKARSIFRLFVAEVGCLGQNHTVTQQVNCLQRLSTRKLFQGQKVLTQQYWRFFKYVVDGVLIRDHPRILLDQGNFKKVNLIVGYNLNDSAKLIQQLPHQNQGIHRDIFLLLIDTLFDEFNHAIRRAIIHEYTNWQNVSSPIFNLRQADKLITDSLYAAPTEYIANIYSRDSSTSTFVYLYSYRGSNPDPYYPSQLGVSNTMEIPYVFGYPVAKPNYYATAYTMTDRQVSLEVMSLWGNFIHHG</sequence>
<dbReference type="InterPro" id="IPR002018">
    <property type="entry name" value="CarbesteraseB"/>
</dbReference>
<evidence type="ECO:0000259" key="4">
    <source>
        <dbReference type="Pfam" id="PF00135"/>
    </source>
</evidence>
<dbReference type="eggNOG" id="KOG1516">
    <property type="taxonomic scope" value="Eukaryota"/>
</dbReference>
<protein>
    <recommendedName>
        <fullName evidence="4">Carboxylesterase type B domain-containing protein</fullName>
    </recommendedName>
</protein>
<proteinExistence type="inferred from homology"/>
<dbReference type="InterPro" id="IPR051093">
    <property type="entry name" value="Neuroligin/BSAL"/>
</dbReference>
<dbReference type="CTD" id="6758350"/>
<reference evidence="5 6" key="1">
    <citation type="journal article" date="2008" name="Nature">
        <title>The Trichoplax genome and the nature of placozoans.</title>
        <authorList>
            <person name="Srivastava M."/>
            <person name="Begovic E."/>
            <person name="Chapman J."/>
            <person name="Putnam N.H."/>
            <person name="Hellsten U."/>
            <person name="Kawashima T."/>
            <person name="Kuo A."/>
            <person name="Mitros T."/>
            <person name="Salamov A."/>
            <person name="Carpenter M.L."/>
            <person name="Signorovitch A.Y."/>
            <person name="Moreno M.A."/>
            <person name="Kamm K."/>
            <person name="Grimwood J."/>
            <person name="Schmutz J."/>
            <person name="Shapiro H."/>
            <person name="Grigoriev I.V."/>
            <person name="Buss L.W."/>
            <person name="Schierwater B."/>
            <person name="Dellaporta S.L."/>
            <person name="Rokhsar D.S."/>
        </authorList>
    </citation>
    <scope>NUCLEOTIDE SEQUENCE [LARGE SCALE GENOMIC DNA]</scope>
    <source>
        <strain evidence="5 6">Grell-BS-1999</strain>
    </source>
</reference>
<dbReference type="GeneID" id="6758350"/>
<evidence type="ECO:0000256" key="2">
    <source>
        <dbReference type="ARBA" id="ARBA00022729"/>
    </source>
</evidence>
<keyword evidence="6" id="KW-1185">Reference proteome</keyword>
<feature type="signal peptide" evidence="3">
    <location>
        <begin position="1"/>
        <end position="23"/>
    </location>
</feature>
<dbReference type="InParanoid" id="B3SA28"/>
<dbReference type="AlphaFoldDB" id="B3SA28"/>
<feature type="chain" id="PRO_5002798650" description="Carboxylesterase type B domain-containing protein" evidence="3">
    <location>
        <begin position="24"/>
        <end position="502"/>
    </location>
</feature>
<evidence type="ECO:0000256" key="3">
    <source>
        <dbReference type="SAM" id="SignalP"/>
    </source>
</evidence>
<dbReference type="Gene3D" id="3.40.50.1820">
    <property type="entry name" value="alpha/beta hydrolase"/>
    <property type="match status" value="1"/>
</dbReference>
<dbReference type="OrthoDB" id="3200163at2759"/>
<accession>B3SA28</accession>
<dbReference type="Pfam" id="PF00135">
    <property type="entry name" value="COesterase"/>
    <property type="match status" value="1"/>
</dbReference>
<organism evidence="5 6">
    <name type="scientific">Trichoplax adhaerens</name>
    <name type="common">Trichoplax reptans</name>
    <dbReference type="NCBI Taxonomy" id="10228"/>
    <lineage>
        <taxon>Eukaryota</taxon>
        <taxon>Metazoa</taxon>
        <taxon>Placozoa</taxon>
        <taxon>Uniplacotomia</taxon>
        <taxon>Trichoplacea</taxon>
        <taxon>Trichoplacidae</taxon>
        <taxon>Trichoplax</taxon>
    </lineage>
</organism>
<dbReference type="PANTHER" id="PTHR43903">
    <property type="entry name" value="NEUROLIGIN"/>
    <property type="match status" value="1"/>
</dbReference>
<dbReference type="Proteomes" id="UP000009022">
    <property type="component" value="Unassembled WGS sequence"/>
</dbReference>
<dbReference type="RefSeq" id="XP_002117138.1">
    <property type="nucleotide sequence ID" value="XM_002117102.1"/>
</dbReference>
<evidence type="ECO:0000313" key="6">
    <source>
        <dbReference type="Proteomes" id="UP000009022"/>
    </source>
</evidence>
<dbReference type="SUPFAM" id="SSF53474">
    <property type="entry name" value="alpha/beta-Hydrolases"/>
    <property type="match status" value="1"/>
</dbReference>
<name>B3SA28_TRIAD</name>
<gene>
    <name evidence="5" type="ORF">TRIADDRAFT_31975</name>
</gene>
<dbReference type="InterPro" id="IPR019819">
    <property type="entry name" value="Carboxylesterase_B_CS"/>
</dbReference>
<dbReference type="PhylomeDB" id="B3SA28"/>
<dbReference type="ESTHER" id="triad-b3sa28">
    <property type="family name" value="Cholinesterase-like"/>
</dbReference>
<dbReference type="OMA" id="EYIANIY"/>
<feature type="domain" description="Carboxylesterase type B" evidence="4">
    <location>
        <begin position="24"/>
        <end position="502"/>
    </location>
</feature>
<dbReference type="KEGG" id="tad:TRIADDRAFT_31975"/>
<dbReference type="STRING" id="10228.B3SA28"/>